<dbReference type="InterPro" id="IPR000878">
    <property type="entry name" value="4pyrrol_Mease"/>
</dbReference>
<evidence type="ECO:0000256" key="4">
    <source>
        <dbReference type="ARBA" id="ARBA00022679"/>
    </source>
</evidence>
<dbReference type="KEGG" id="apol:K9D25_05560"/>
<comment type="pathway">
    <text evidence="1">Cofactor biosynthesis; adenosylcobalamin biosynthesis.</text>
</comment>
<dbReference type="GO" id="GO:0032259">
    <property type="term" value="P:methylation"/>
    <property type="evidence" value="ECO:0007669"/>
    <property type="project" value="UniProtKB-KW"/>
</dbReference>
<protein>
    <recommendedName>
        <fullName evidence="6">Precorrin-6A synthase [deacetylating]</fullName>
        <ecNumber evidence="6">2.1.1.152</ecNumber>
    </recommendedName>
</protein>
<dbReference type="InterPro" id="IPR014776">
    <property type="entry name" value="4pyrrole_Mease_sub2"/>
</dbReference>
<evidence type="ECO:0000256" key="1">
    <source>
        <dbReference type="ARBA" id="ARBA00004953"/>
    </source>
</evidence>
<evidence type="ECO:0000256" key="6">
    <source>
        <dbReference type="PIRNR" id="PIRNR036525"/>
    </source>
</evidence>
<dbReference type="Gene3D" id="3.40.1010.10">
    <property type="entry name" value="Cobalt-precorrin-4 Transmethylase, Domain 1"/>
    <property type="match status" value="1"/>
</dbReference>
<sequence length="257" mass="26777">MRRVLVIGIGMGEAEGLTGHAIAALGRAEVFFLLDKGEGAGELVAAREQLIARFAKPGHRVVRAPSPPRRPAALAGARETYEGAVADWHDARARLLAGLIAGELPEEGTGAILVWGDPMLYDSTLRVLGAARAQAEFTVEVFPGLTALQALCAAHQIPLNAIGEEVALTTGRHVAQATPASPAFAVLLDDGSGLTALAARGFDGDIWWGANLGTSAQVLRHGRLGAVAGEIAEVRAQVKAARGWVMDVWLARALPPG</sequence>
<dbReference type="NCBIfam" id="TIGR02434">
    <property type="entry name" value="CobF"/>
    <property type="match status" value="1"/>
</dbReference>
<proteinExistence type="predicted"/>
<dbReference type="SUPFAM" id="SSF53790">
    <property type="entry name" value="Tetrapyrrole methylase"/>
    <property type="match status" value="1"/>
</dbReference>
<dbReference type="InterPro" id="IPR035996">
    <property type="entry name" value="4pyrrol_Methylase_sf"/>
</dbReference>
<reference evidence="8" key="1">
    <citation type="submission" date="2021-09" db="EMBL/GenBank/DDBJ databases">
        <title>Network and meta-omics reveal the key degrader and cooperation patterns in an efficient 1,4-dioxane-degrading microbial community.</title>
        <authorList>
            <person name="Dai C."/>
        </authorList>
    </citation>
    <scope>NUCLEOTIDE SEQUENCE</scope>
    <source>
        <strain evidence="8">ZM13</strain>
    </source>
</reference>
<dbReference type="Pfam" id="PF00590">
    <property type="entry name" value="TP_methylase"/>
    <property type="match status" value="1"/>
</dbReference>
<dbReference type="GO" id="GO:0009236">
    <property type="term" value="P:cobalamin biosynthetic process"/>
    <property type="evidence" value="ECO:0007669"/>
    <property type="project" value="UniProtKB-KW"/>
</dbReference>
<dbReference type="InterPro" id="IPR012797">
    <property type="entry name" value="CobF"/>
</dbReference>
<accession>A0A9E7D7J3</accession>
<organism evidence="8 9">
    <name type="scientific">Ancylobacter polymorphus</name>
    <dbReference type="NCBI Taxonomy" id="223390"/>
    <lineage>
        <taxon>Bacteria</taxon>
        <taxon>Pseudomonadati</taxon>
        <taxon>Pseudomonadota</taxon>
        <taxon>Alphaproteobacteria</taxon>
        <taxon>Hyphomicrobiales</taxon>
        <taxon>Xanthobacteraceae</taxon>
        <taxon>Ancylobacter</taxon>
    </lineage>
</organism>
<name>A0A9E7D7J3_9HYPH</name>
<dbReference type="GO" id="GO:0043819">
    <property type="term" value="F:precorrin-6A synthase (deacetylating) activity"/>
    <property type="evidence" value="ECO:0007669"/>
    <property type="project" value="UniProtKB-EC"/>
</dbReference>
<keyword evidence="5 6" id="KW-0949">S-adenosyl-L-methionine</keyword>
<evidence type="ECO:0000256" key="5">
    <source>
        <dbReference type="ARBA" id="ARBA00022691"/>
    </source>
</evidence>
<evidence type="ECO:0000256" key="2">
    <source>
        <dbReference type="ARBA" id="ARBA00022573"/>
    </source>
</evidence>
<evidence type="ECO:0000259" key="7">
    <source>
        <dbReference type="Pfam" id="PF00590"/>
    </source>
</evidence>
<gene>
    <name evidence="8" type="primary">cobF</name>
    <name evidence="8" type="ORF">K9D25_05560</name>
</gene>
<dbReference type="PIRSF" id="PIRSF036525">
    <property type="entry name" value="CobF"/>
    <property type="match status" value="1"/>
</dbReference>
<dbReference type="AlphaFoldDB" id="A0A9E7D7J3"/>
<keyword evidence="4 6" id="KW-0808">Transferase</keyword>
<dbReference type="PANTHER" id="PTHR43467:SF1">
    <property type="entry name" value="PRECORRIN-6A SYNTHASE [DEACETYLATING]"/>
    <property type="match status" value="1"/>
</dbReference>
<evidence type="ECO:0000313" key="9">
    <source>
        <dbReference type="Proteomes" id="UP000831684"/>
    </source>
</evidence>
<dbReference type="RefSeq" id="WP_244380211.1">
    <property type="nucleotide sequence ID" value="NZ_CP083239.1"/>
</dbReference>
<dbReference type="Gene3D" id="3.30.950.10">
    <property type="entry name" value="Methyltransferase, Cobalt-precorrin-4 Transmethylase, Domain 2"/>
    <property type="match status" value="1"/>
</dbReference>
<evidence type="ECO:0000313" key="8">
    <source>
        <dbReference type="EMBL" id="UOK72186.1"/>
    </source>
</evidence>
<keyword evidence="2" id="KW-0169">Cobalamin biosynthesis</keyword>
<feature type="domain" description="Tetrapyrrole methylase" evidence="7">
    <location>
        <begin position="4"/>
        <end position="227"/>
    </location>
</feature>
<comment type="function">
    <text evidence="6">Catalyzes the methylation of C-1 in precorrin-5 and the subsequent extrusion of acetic acid from the resulting intermediate to form cobalt-precorrin-6A.</text>
</comment>
<dbReference type="InterPro" id="IPR014777">
    <property type="entry name" value="4pyrrole_Mease_sub1"/>
</dbReference>
<dbReference type="PANTHER" id="PTHR43467">
    <property type="entry name" value="COBALT-PRECORRIN-2 C(20)-METHYLTRANSFERASE"/>
    <property type="match status" value="1"/>
</dbReference>
<comment type="catalytic activity">
    <reaction evidence="6">
        <text>precorrin-5 + S-adenosyl-L-methionine + H2O = precorrin-6A + acetate + S-adenosyl-L-homocysteine + 2 H(+)</text>
        <dbReference type="Rhea" id="RHEA:18261"/>
        <dbReference type="ChEBI" id="CHEBI:15377"/>
        <dbReference type="ChEBI" id="CHEBI:15378"/>
        <dbReference type="ChEBI" id="CHEBI:30089"/>
        <dbReference type="ChEBI" id="CHEBI:57856"/>
        <dbReference type="ChEBI" id="CHEBI:59789"/>
        <dbReference type="ChEBI" id="CHEBI:77871"/>
        <dbReference type="ChEBI" id="CHEBI:77872"/>
        <dbReference type="EC" id="2.1.1.152"/>
    </reaction>
</comment>
<dbReference type="EMBL" id="CP083239">
    <property type="protein sequence ID" value="UOK72186.1"/>
    <property type="molecule type" value="Genomic_DNA"/>
</dbReference>
<dbReference type="Proteomes" id="UP000831684">
    <property type="component" value="Chromosome"/>
</dbReference>
<dbReference type="EC" id="2.1.1.152" evidence="6"/>
<keyword evidence="3 6" id="KW-0489">Methyltransferase</keyword>
<evidence type="ECO:0000256" key="3">
    <source>
        <dbReference type="ARBA" id="ARBA00022603"/>
    </source>
</evidence>
<dbReference type="CDD" id="cd11643">
    <property type="entry name" value="Precorrin-6A-synthase"/>
    <property type="match status" value="1"/>
</dbReference>